<dbReference type="InterPro" id="IPR011006">
    <property type="entry name" value="CheY-like_superfamily"/>
</dbReference>
<dbReference type="InterPro" id="IPR036097">
    <property type="entry name" value="HisK_dim/P_sf"/>
</dbReference>
<keyword evidence="4" id="KW-0808">Transferase</keyword>
<dbReference type="PANTHER" id="PTHR43065:SF10">
    <property type="entry name" value="PEROXIDE STRESS-ACTIVATED HISTIDINE KINASE MAK3"/>
    <property type="match status" value="1"/>
</dbReference>
<dbReference type="CDD" id="cd00082">
    <property type="entry name" value="HisKA"/>
    <property type="match status" value="1"/>
</dbReference>
<feature type="domain" description="Histidine kinase" evidence="10">
    <location>
        <begin position="320"/>
        <end position="533"/>
    </location>
</feature>
<dbReference type="InterPro" id="IPR005467">
    <property type="entry name" value="His_kinase_dom"/>
</dbReference>
<dbReference type="SUPFAM" id="SSF55874">
    <property type="entry name" value="ATPase domain of HSP90 chaperone/DNA topoisomerase II/histidine kinase"/>
    <property type="match status" value="1"/>
</dbReference>
<dbReference type="SMART" id="SM00387">
    <property type="entry name" value="HATPase_c"/>
    <property type="match status" value="1"/>
</dbReference>
<dbReference type="Gene3D" id="3.30.565.10">
    <property type="entry name" value="Histidine kinase-like ATPase, C-terminal domain"/>
    <property type="match status" value="1"/>
</dbReference>
<dbReference type="Gene3D" id="1.10.287.130">
    <property type="match status" value="1"/>
</dbReference>
<dbReference type="InterPro" id="IPR036890">
    <property type="entry name" value="HATPase_C_sf"/>
</dbReference>
<dbReference type="PRINTS" id="PR00344">
    <property type="entry name" value="BCTRLSENSOR"/>
</dbReference>
<keyword evidence="8" id="KW-0902">Two-component regulatory system</keyword>
<keyword evidence="7" id="KW-0067">ATP-binding</keyword>
<dbReference type="Gene3D" id="3.30.450.40">
    <property type="match status" value="1"/>
</dbReference>
<dbReference type="EMBL" id="LGHJ01000019">
    <property type="protein sequence ID" value="KPL73819.1"/>
    <property type="molecule type" value="Genomic_DNA"/>
</dbReference>
<dbReference type="Pfam" id="PF02518">
    <property type="entry name" value="HATPase_c"/>
    <property type="match status" value="1"/>
</dbReference>
<dbReference type="PANTHER" id="PTHR43065">
    <property type="entry name" value="SENSOR HISTIDINE KINASE"/>
    <property type="match status" value="1"/>
</dbReference>
<evidence type="ECO:0000256" key="2">
    <source>
        <dbReference type="ARBA" id="ARBA00012438"/>
    </source>
</evidence>
<evidence type="ECO:0000313" key="12">
    <source>
        <dbReference type="EMBL" id="KPL73819.1"/>
    </source>
</evidence>
<comment type="caution">
    <text evidence="12">The sequence shown here is derived from an EMBL/GenBank/DDBJ whole genome shotgun (WGS) entry which is preliminary data.</text>
</comment>
<comment type="catalytic activity">
    <reaction evidence="1">
        <text>ATP + protein L-histidine = ADP + protein N-phospho-L-histidine.</text>
        <dbReference type="EC" id="2.7.13.3"/>
    </reaction>
</comment>
<accession>A0A0P6WU87</accession>
<protein>
    <recommendedName>
        <fullName evidence="2">histidine kinase</fullName>
        <ecNumber evidence="2">2.7.13.3</ecNumber>
    </recommendedName>
</protein>
<evidence type="ECO:0000256" key="5">
    <source>
        <dbReference type="ARBA" id="ARBA00022741"/>
    </source>
</evidence>
<dbReference type="Pfam" id="PF00072">
    <property type="entry name" value="Response_reg"/>
    <property type="match status" value="1"/>
</dbReference>
<dbReference type="Pfam" id="PF00512">
    <property type="entry name" value="HisKA"/>
    <property type="match status" value="1"/>
</dbReference>
<dbReference type="OrthoDB" id="505470at2"/>
<dbReference type="Proteomes" id="UP000050514">
    <property type="component" value="Unassembled WGS sequence"/>
</dbReference>
<dbReference type="GO" id="GO:0005524">
    <property type="term" value="F:ATP binding"/>
    <property type="evidence" value="ECO:0007669"/>
    <property type="project" value="UniProtKB-KW"/>
</dbReference>
<dbReference type="InterPro" id="IPR029016">
    <property type="entry name" value="GAF-like_dom_sf"/>
</dbReference>
<dbReference type="RefSeq" id="WP_061917398.1">
    <property type="nucleotide sequence ID" value="NZ_DF967971.1"/>
</dbReference>
<dbReference type="PROSITE" id="PS50110">
    <property type="entry name" value="RESPONSE_REGULATORY"/>
    <property type="match status" value="1"/>
</dbReference>
<name>A0A0P6WU87_9CHLR</name>
<keyword evidence="6" id="KW-0418">Kinase</keyword>
<dbReference type="SMART" id="SM00388">
    <property type="entry name" value="HisKA"/>
    <property type="match status" value="1"/>
</dbReference>
<dbReference type="InterPro" id="IPR001789">
    <property type="entry name" value="Sig_transdc_resp-reg_receiver"/>
</dbReference>
<keyword evidence="13" id="KW-1185">Reference proteome</keyword>
<dbReference type="SUPFAM" id="SSF47384">
    <property type="entry name" value="Homodimeric domain of signal transducing histidine kinase"/>
    <property type="match status" value="1"/>
</dbReference>
<evidence type="ECO:0000256" key="7">
    <source>
        <dbReference type="ARBA" id="ARBA00022840"/>
    </source>
</evidence>
<dbReference type="GO" id="GO:0000155">
    <property type="term" value="F:phosphorelay sensor kinase activity"/>
    <property type="evidence" value="ECO:0007669"/>
    <property type="project" value="InterPro"/>
</dbReference>
<evidence type="ECO:0000256" key="6">
    <source>
        <dbReference type="ARBA" id="ARBA00022777"/>
    </source>
</evidence>
<evidence type="ECO:0000259" key="11">
    <source>
        <dbReference type="PROSITE" id="PS50110"/>
    </source>
</evidence>
<evidence type="ECO:0000256" key="3">
    <source>
        <dbReference type="ARBA" id="ARBA00022553"/>
    </source>
</evidence>
<evidence type="ECO:0000313" key="13">
    <source>
        <dbReference type="Proteomes" id="UP000050514"/>
    </source>
</evidence>
<dbReference type="EC" id="2.7.13.3" evidence="2"/>
<proteinExistence type="predicted"/>
<dbReference type="AlphaFoldDB" id="A0A0P6WU87"/>
<organism evidence="12 13">
    <name type="scientific">Bellilinea caldifistulae</name>
    <dbReference type="NCBI Taxonomy" id="360411"/>
    <lineage>
        <taxon>Bacteria</taxon>
        <taxon>Bacillati</taxon>
        <taxon>Chloroflexota</taxon>
        <taxon>Anaerolineae</taxon>
        <taxon>Anaerolineales</taxon>
        <taxon>Anaerolineaceae</taxon>
        <taxon>Bellilinea</taxon>
    </lineage>
</organism>
<evidence type="ECO:0000256" key="8">
    <source>
        <dbReference type="ARBA" id="ARBA00023012"/>
    </source>
</evidence>
<evidence type="ECO:0000256" key="4">
    <source>
        <dbReference type="ARBA" id="ARBA00022679"/>
    </source>
</evidence>
<dbReference type="PROSITE" id="PS50109">
    <property type="entry name" value="HIS_KIN"/>
    <property type="match status" value="1"/>
</dbReference>
<evidence type="ECO:0000259" key="10">
    <source>
        <dbReference type="PROSITE" id="PS50109"/>
    </source>
</evidence>
<sequence length="533" mass="60976">MNKTKILVVDDDPAILRLCQRILERYGFEVDTSTSARDALRMAEESLYELLITDIRMPIMDGFELASRFRQIHSDAGVILITGFGSVETSIQALRKGVDGLLVKPFESSKELIETVNHVLENRRYQMDAARLKVLRPLFDIMENIYSRVDLESLKKYLQELSGDLLKAAEAGVYKFEYSTMEWKLVYGCDLSLLVEPHRLDWDRMWSASGDERLRIIQTDQLDDVILKNYLLQNDLDILLVPVFREKAKFVLYFLRARESEKLSEADIEMAAIFSRQVVIAMENALLYKDLEKMFEQAKESQRAILMAEKMSALGRLMGSLAHEMNNPLQSVRNCLHLSLRGDISETQRQEYLSLAVLEIERLSSLAQNTLSFYRTSDFERKRVDLLAVIELVKELIKPQLHANGIELFQNFPSSPVEVEMIQDHIQQVILNVLLNSMEALKNQPSPRKIWLDLNDQNPDRVILSVEDNGIGIPADLQEKVFEPFFSTRQGGTGLGLSVSYDLIVDVHKGDIRFVAPVHENGARLQITLPRQG</sequence>
<dbReference type="SMART" id="SM00448">
    <property type="entry name" value="REC"/>
    <property type="match status" value="1"/>
</dbReference>
<keyword evidence="3 9" id="KW-0597">Phosphoprotein</keyword>
<dbReference type="SUPFAM" id="SSF55781">
    <property type="entry name" value="GAF domain-like"/>
    <property type="match status" value="1"/>
</dbReference>
<keyword evidence="5" id="KW-0547">Nucleotide-binding</keyword>
<gene>
    <name evidence="12" type="ORF">AC812_13600</name>
</gene>
<dbReference type="SUPFAM" id="SSF52172">
    <property type="entry name" value="CheY-like"/>
    <property type="match status" value="1"/>
</dbReference>
<feature type="domain" description="Response regulatory" evidence="11">
    <location>
        <begin position="5"/>
        <end position="119"/>
    </location>
</feature>
<dbReference type="InterPro" id="IPR003594">
    <property type="entry name" value="HATPase_dom"/>
</dbReference>
<feature type="modified residue" description="4-aspartylphosphate" evidence="9">
    <location>
        <position position="54"/>
    </location>
</feature>
<dbReference type="InterPro" id="IPR004358">
    <property type="entry name" value="Sig_transdc_His_kin-like_C"/>
</dbReference>
<dbReference type="InterPro" id="IPR003661">
    <property type="entry name" value="HisK_dim/P_dom"/>
</dbReference>
<dbReference type="CDD" id="cd00156">
    <property type="entry name" value="REC"/>
    <property type="match status" value="1"/>
</dbReference>
<evidence type="ECO:0000256" key="9">
    <source>
        <dbReference type="PROSITE-ProRule" id="PRU00169"/>
    </source>
</evidence>
<dbReference type="STRING" id="360411.AC812_13600"/>
<reference evidence="12 13" key="1">
    <citation type="submission" date="2015-07" db="EMBL/GenBank/DDBJ databases">
        <title>Draft genome of Bellilinea caldifistulae DSM 17877.</title>
        <authorList>
            <person name="Hemp J."/>
            <person name="Ward L.M."/>
            <person name="Pace L.A."/>
            <person name="Fischer W.W."/>
        </authorList>
    </citation>
    <scope>NUCLEOTIDE SEQUENCE [LARGE SCALE GENOMIC DNA]</scope>
    <source>
        <strain evidence="12 13">GOMI-1</strain>
    </source>
</reference>
<evidence type="ECO:0000256" key="1">
    <source>
        <dbReference type="ARBA" id="ARBA00000085"/>
    </source>
</evidence>
<dbReference type="Gene3D" id="3.40.50.2300">
    <property type="match status" value="1"/>
</dbReference>